<dbReference type="GO" id="GO:0046872">
    <property type="term" value="F:metal ion binding"/>
    <property type="evidence" value="ECO:0007669"/>
    <property type="project" value="UniProtKB-KW"/>
</dbReference>
<keyword evidence="1" id="KW-0479">Metal-binding</keyword>
<dbReference type="EMBL" id="CP134879">
    <property type="protein sequence ID" value="WNM24863.1"/>
    <property type="molecule type" value="Genomic_DNA"/>
</dbReference>
<proteinExistence type="predicted"/>
<evidence type="ECO:0000313" key="5">
    <source>
        <dbReference type="EMBL" id="WNM24863.1"/>
    </source>
</evidence>
<dbReference type="AlphaFoldDB" id="A0AA96F7Z4"/>
<dbReference type="InterPro" id="IPR049544">
    <property type="entry name" value="SoxE-like_C"/>
</dbReference>
<evidence type="ECO:0000256" key="3">
    <source>
        <dbReference type="SAM" id="MobiDB-lite"/>
    </source>
</evidence>
<sequence>MTRTERAWTIASLIAAVAVLAASMVWAFGGGITTSSTASRFAISADSQRIDDSGLPGTVVDVYAMDMSGRGMMMGRTNTRMMLRSSTLSVDAGTITLHLINDGTIDHELVVLPLADGQQVGQRPVLSDGSVDESDSLGEASATNAEGEGSGITPGASGWVTLDLAPGRYELVCNIDGHYAAGMHTLLVVH</sequence>
<dbReference type="InterPro" id="IPR050845">
    <property type="entry name" value="Cu-binding_ET"/>
</dbReference>
<organism evidence="5 6">
    <name type="scientific">Demequina capsici</name>
    <dbReference type="NCBI Taxonomy" id="3075620"/>
    <lineage>
        <taxon>Bacteria</taxon>
        <taxon>Bacillati</taxon>
        <taxon>Actinomycetota</taxon>
        <taxon>Actinomycetes</taxon>
        <taxon>Micrococcales</taxon>
        <taxon>Demequinaceae</taxon>
        <taxon>Demequina</taxon>
    </lineage>
</organism>
<evidence type="ECO:0000256" key="1">
    <source>
        <dbReference type="ARBA" id="ARBA00022723"/>
    </source>
</evidence>
<dbReference type="SUPFAM" id="SSF49503">
    <property type="entry name" value="Cupredoxins"/>
    <property type="match status" value="1"/>
</dbReference>
<dbReference type="Proteomes" id="UP001304125">
    <property type="component" value="Chromosome"/>
</dbReference>
<evidence type="ECO:0000313" key="6">
    <source>
        <dbReference type="Proteomes" id="UP001304125"/>
    </source>
</evidence>
<dbReference type="PROSITE" id="PS00079">
    <property type="entry name" value="MULTICOPPER_OXIDASE1"/>
    <property type="match status" value="1"/>
</dbReference>
<dbReference type="Gene3D" id="2.60.40.420">
    <property type="entry name" value="Cupredoxins - blue copper proteins"/>
    <property type="match status" value="1"/>
</dbReference>
<feature type="region of interest" description="Disordered" evidence="3">
    <location>
        <begin position="122"/>
        <end position="152"/>
    </location>
</feature>
<name>A0AA96F7Z4_9MICO</name>
<dbReference type="Pfam" id="PF06525">
    <property type="entry name" value="SoxE"/>
    <property type="match status" value="1"/>
</dbReference>
<dbReference type="RefSeq" id="WP_313499260.1">
    <property type="nucleotide sequence ID" value="NZ_CP134879.1"/>
</dbReference>
<protein>
    <submittedName>
        <fullName evidence="5">Sulfocyanin-like copper-binding protein</fullName>
    </submittedName>
</protein>
<dbReference type="PANTHER" id="PTHR38439">
    <property type="entry name" value="AURACYANIN-B"/>
    <property type="match status" value="1"/>
</dbReference>
<dbReference type="PANTHER" id="PTHR38439:SF3">
    <property type="entry name" value="COPPER-RESISTANT CUPROPROTEIN COPI"/>
    <property type="match status" value="1"/>
</dbReference>
<dbReference type="InterPro" id="IPR008972">
    <property type="entry name" value="Cupredoxin"/>
</dbReference>
<keyword evidence="6" id="KW-1185">Reference proteome</keyword>
<reference evidence="5 6" key="1">
    <citation type="submission" date="2023-09" db="EMBL/GenBank/DDBJ databases">
        <title>Demequina sp. a novel bacteria isolated from Capsicum annuum.</title>
        <authorList>
            <person name="Humaira Z."/>
            <person name="Lee J."/>
            <person name="Cho D."/>
        </authorList>
    </citation>
    <scope>NUCLEOTIDE SEQUENCE [LARGE SCALE GENOMIC DNA]</scope>
    <source>
        <strain evidence="5 6">OYTSA14</strain>
    </source>
</reference>
<evidence type="ECO:0000259" key="4">
    <source>
        <dbReference type="Pfam" id="PF06525"/>
    </source>
</evidence>
<keyword evidence="2" id="KW-0186">Copper</keyword>
<dbReference type="InterPro" id="IPR033138">
    <property type="entry name" value="Cu_oxidase_CS"/>
</dbReference>
<accession>A0AA96F7Z4</accession>
<gene>
    <name evidence="5" type="ORF">RN606_01560</name>
</gene>
<feature type="domain" description="Sulfocyanin-like C-terminal" evidence="4">
    <location>
        <begin position="94"/>
        <end position="189"/>
    </location>
</feature>
<evidence type="ECO:0000256" key="2">
    <source>
        <dbReference type="ARBA" id="ARBA00023008"/>
    </source>
</evidence>